<dbReference type="Proteomes" id="UP000324222">
    <property type="component" value="Unassembled WGS sequence"/>
</dbReference>
<gene>
    <name evidence="2" type="ORF">E2C01_088424</name>
</gene>
<reference evidence="2 3" key="1">
    <citation type="submission" date="2019-05" db="EMBL/GenBank/DDBJ databases">
        <title>Another draft genome of Portunus trituberculatus and its Hox gene families provides insights of decapod evolution.</title>
        <authorList>
            <person name="Jeong J.-H."/>
            <person name="Song I."/>
            <person name="Kim S."/>
            <person name="Choi T."/>
            <person name="Kim D."/>
            <person name="Ryu S."/>
            <person name="Kim W."/>
        </authorList>
    </citation>
    <scope>NUCLEOTIDE SEQUENCE [LARGE SCALE GENOMIC DNA]</scope>
    <source>
        <tissue evidence="2">Muscle</tissue>
    </source>
</reference>
<name>A0A5B7J973_PORTR</name>
<sequence>MDRPGQRGGRGGTERNATLAGTQFSGEKGNSLSMLGAACSSAE</sequence>
<feature type="region of interest" description="Disordered" evidence="1">
    <location>
        <begin position="1"/>
        <end position="43"/>
    </location>
</feature>
<organism evidence="2 3">
    <name type="scientific">Portunus trituberculatus</name>
    <name type="common">Swimming crab</name>
    <name type="synonym">Neptunus trituberculatus</name>
    <dbReference type="NCBI Taxonomy" id="210409"/>
    <lineage>
        <taxon>Eukaryota</taxon>
        <taxon>Metazoa</taxon>
        <taxon>Ecdysozoa</taxon>
        <taxon>Arthropoda</taxon>
        <taxon>Crustacea</taxon>
        <taxon>Multicrustacea</taxon>
        <taxon>Malacostraca</taxon>
        <taxon>Eumalacostraca</taxon>
        <taxon>Eucarida</taxon>
        <taxon>Decapoda</taxon>
        <taxon>Pleocyemata</taxon>
        <taxon>Brachyura</taxon>
        <taxon>Eubrachyura</taxon>
        <taxon>Portunoidea</taxon>
        <taxon>Portunidae</taxon>
        <taxon>Portuninae</taxon>
        <taxon>Portunus</taxon>
    </lineage>
</organism>
<feature type="compositionally biased region" description="Gly residues" evidence="1">
    <location>
        <begin position="1"/>
        <end position="11"/>
    </location>
</feature>
<evidence type="ECO:0000313" key="3">
    <source>
        <dbReference type="Proteomes" id="UP000324222"/>
    </source>
</evidence>
<keyword evidence="3" id="KW-1185">Reference proteome</keyword>
<dbReference type="EMBL" id="VSRR010094403">
    <property type="protein sequence ID" value="MPC93300.1"/>
    <property type="molecule type" value="Genomic_DNA"/>
</dbReference>
<accession>A0A5B7J973</accession>
<feature type="compositionally biased region" description="Polar residues" evidence="1">
    <location>
        <begin position="15"/>
        <end position="33"/>
    </location>
</feature>
<comment type="caution">
    <text evidence="2">The sequence shown here is derived from an EMBL/GenBank/DDBJ whole genome shotgun (WGS) entry which is preliminary data.</text>
</comment>
<evidence type="ECO:0000313" key="2">
    <source>
        <dbReference type="EMBL" id="MPC93300.1"/>
    </source>
</evidence>
<dbReference type="AlphaFoldDB" id="A0A5B7J973"/>
<proteinExistence type="predicted"/>
<protein>
    <submittedName>
        <fullName evidence="2">Uncharacterized protein</fullName>
    </submittedName>
</protein>
<evidence type="ECO:0000256" key="1">
    <source>
        <dbReference type="SAM" id="MobiDB-lite"/>
    </source>
</evidence>